<dbReference type="Proteomes" id="UP000215914">
    <property type="component" value="Chromosome 12"/>
</dbReference>
<dbReference type="EMBL" id="MNCJ02000329">
    <property type="protein sequence ID" value="KAF5770519.1"/>
    <property type="molecule type" value="Genomic_DNA"/>
</dbReference>
<dbReference type="Gene3D" id="3.30.40.10">
    <property type="entry name" value="Zinc/RING finger domain, C3HC4 (zinc finger)"/>
    <property type="match status" value="1"/>
</dbReference>
<keyword evidence="12 15" id="KW-0472">Membrane</keyword>
<reference evidence="18" key="2">
    <citation type="submission" date="2017-02" db="EMBL/GenBank/DDBJ databases">
        <title>Sunflower complete genome.</title>
        <authorList>
            <person name="Langlade N."/>
            <person name="Munos S."/>
        </authorList>
    </citation>
    <scope>NUCLEOTIDE SEQUENCE [LARGE SCALE GENOMIC DNA]</scope>
    <source>
        <tissue evidence="18">Leaves</tissue>
    </source>
</reference>
<evidence type="ECO:0000256" key="8">
    <source>
        <dbReference type="ARBA" id="ARBA00022771"/>
    </source>
</evidence>
<dbReference type="SMART" id="SM00744">
    <property type="entry name" value="RINGv"/>
    <property type="match status" value="1"/>
</dbReference>
<comment type="subcellular location">
    <subcellularLocation>
        <location evidence="2">Membrane</location>
        <topology evidence="2">Single-pass membrane protein</topology>
    </subcellularLocation>
</comment>
<dbReference type="GO" id="GO:0016020">
    <property type="term" value="C:membrane"/>
    <property type="evidence" value="ECO:0007669"/>
    <property type="project" value="UniProtKB-SubCell"/>
</dbReference>
<keyword evidence="5" id="KW-0808">Transferase</keyword>
<dbReference type="EMBL" id="CM007901">
    <property type="protein sequence ID" value="OTG03915.1"/>
    <property type="molecule type" value="Genomic_DNA"/>
</dbReference>
<keyword evidence="10" id="KW-0862">Zinc</keyword>
<dbReference type="SUPFAM" id="SSF57850">
    <property type="entry name" value="RING/U-box"/>
    <property type="match status" value="1"/>
</dbReference>
<dbReference type="EC" id="2.3.2.27" evidence="4"/>
<dbReference type="STRING" id="4232.A0A251SYG9"/>
<evidence type="ECO:0000256" key="3">
    <source>
        <dbReference type="ARBA" id="ARBA00004906"/>
    </source>
</evidence>
<proteinExistence type="inferred from homology"/>
<evidence type="ECO:0000256" key="11">
    <source>
        <dbReference type="ARBA" id="ARBA00022989"/>
    </source>
</evidence>
<gene>
    <name evidence="18" type="ORF">HannXRQ_Chr12g0356561</name>
    <name evidence="17" type="ORF">HanXRQr2_Chr14g0660341</name>
</gene>
<keyword evidence="11 15" id="KW-1133">Transmembrane helix</keyword>
<reference evidence="17 19" key="1">
    <citation type="journal article" date="2017" name="Nature">
        <title>The sunflower genome provides insights into oil metabolism, flowering and Asterid evolution.</title>
        <authorList>
            <person name="Badouin H."/>
            <person name="Gouzy J."/>
            <person name="Grassa C.J."/>
            <person name="Murat F."/>
            <person name="Staton S.E."/>
            <person name="Cottret L."/>
            <person name="Lelandais-Briere C."/>
            <person name="Owens G.L."/>
            <person name="Carrere S."/>
            <person name="Mayjonade B."/>
            <person name="Legrand L."/>
            <person name="Gill N."/>
            <person name="Kane N.C."/>
            <person name="Bowers J.E."/>
            <person name="Hubner S."/>
            <person name="Bellec A."/>
            <person name="Berard A."/>
            <person name="Berges H."/>
            <person name="Blanchet N."/>
            <person name="Boniface M.C."/>
            <person name="Brunel D."/>
            <person name="Catrice O."/>
            <person name="Chaidir N."/>
            <person name="Claudel C."/>
            <person name="Donnadieu C."/>
            <person name="Faraut T."/>
            <person name="Fievet G."/>
            <person name="Helmstetter N."/>
            <person name="King M."/>
            <person name="Knapp S.J."/>
            <person name="Lai Z."/>
            <person name="Le Paslier M.C."/>
            <person name="Lippi Y."/>
            <person name="Lorenzon L."/>
            <person name="Mandel J.R."/>
            <person name="Marage G."/>
            <person name="Marchand G."/>
            <person name="Marquand E."/>
            <person name="Bret-Mestries E."/>
            <person name="Morien E."/>
            <person name="Nambeesan S."/>
            <person name="Nguyen T."/>
            <person name="Pegot-Espagnet P."/>
            <person name="Pouilly N."/>
            <person name="Raftis F."/>
            <person name="Sallet E."/>
            <person name="Schiex T."/>
            <person name="Thomas J."/>
            <person name="Vandecasteele C."/>
            <person name="Vares D."/>
            <person name="Vear F."/>
            <person name="Vautrin S."/>
            <person name="Crespi M."/>
            <person name="Mangin B."/>
            <person name="Burke J.M."/>
            <person name="Salse J."/>
            <person name="Munos S."/>
            <person name="Vincourt P."/>
            <person name="Rieseberg L.H."/>
            <person name="Langlade N.B."/>
        </authorList>
    </citation>
    <scope>NUCLEOTIDE SEQUENCE [LARGE SCALE GENOMIC DNA]</scope>
    <source>
        <strain evidence="19">cv. SF193</strain>
        <tissue evidence="17">Leaves</tissue>
    </source>
</reference>
<evidence type="ECO:0000313" key="17">
    <source>
        <dbReference type="EMBL" id="KAF5770519.1"/>
    </source>
</evidence>
<protein>
    <recommendedName>
        <fullName evidence="4">RING-type E3 ubiquitin transferase</fullName>
        <ecNumber evidence="4">2.3.2.27</ecNumber>
    </recommendedName>
</protein>
<dbReference type="GO" id="GO:0061630">
    <property type="term" value="F:ubiquitin protein ligase activity"/>
    <property type="evidence" value="ECO:0007669"/>
    <property type="project" value="UniProtKB-EC"/>
</dbReference>
<dbReference type="InterPro" id="IPR011016">
    <property type="entry name" value="Znf_RING-CH"/>
</dbReference>
<comment type="catalytic activity">
    <reaction evidence="1">
        <text>S-ubiquitinyl-[E2 ubiquitin-conjugating enzyme]-L-cysteine + [acceptor protein]-L-lysine = [E2 ubiquitin-conjugating enzyme]-L-cysteine + N(6)-ubiquitinyl-[acceptor protein]-L-lysine.</text>
        <dbReference type="EC" id="2.3.2.27"/>
    </reaction>
</comment>
<evidence type="ECO:0000256" key="12">
    <source>
        <dbReference type="ARBA" id="ARBA00023136"/>
    </source>
</evidence>
<evidence type="ECO:0000256" key="1">
    <source>
        <dbReference type="ARBA" id="ARBA00000900"/>
    </source>
</evidence>
<dbReference type="InterPro" id="IPR013083">
    <property type="entry name" value="Znf_RING/FYVE/PHD"/>
</dbReference>
<evidence type="ECO:0000256" key="5">
    <source>
        <dbReference type="ARBA" id="ARBA00022679"/>
    </source>
</evidence>
<dbReference type="InterPro" id="IPR001841">
    <property type="entry name" value="Znf_RING"/>
</dbReference>
<dbReference type="PANTHER" id="PTHR46719">
    <property type="entry name" value="TRANSCRIPTION FACTOR C2H2 FAMILY-RELATED"/>
    <property type="match status" value="1"/>
</dbReference>
<dbReference type="SMART" id="SM00184">
    <property type="entry name" value="RING"/>
    <property type="match status" value="1"/>
</dbReference>
<dbReference type="OMA" id="CYISYIC"/>
<dbReference type="FunFam" id="3.30.40.10:FF:000187">
    <property type="entry name" value="E3 ubiquitin-protein ligase ATL6"/>
    <property type="match status" value="1"/>
</dbReference>
<evidence type="ECO:0000256" key="2">
    <source>
        <dbReference type="ARBA" id="ARBA00004167"/>
    </source>
</evidence>
<dbReference type="Pfam" id="PF13639">
    <property type="entry name" value="zf-RING_2"/>
    <property type="match status" value="1"/>
</dbReference>
<dbReference type="PROSITE" id="PS50089">
    <property type="entry name" value="ZF_RING_2"/>
    <property type="match status" value="1"/>
</dbReference>
<keyword evidence="9" id="KW-0833">Ubl conjugation pathway</keyword>
<dbReference type="AlphaFoldDB" id="A0A251SYG9"/>
<keyword evidence="8 14" id="KW-0863">Zinc-finger</keyword>
<feature type="domain" description="RING-type" evidence="16">
    <location>
        <begin position="114"/>
        <end position="156"/>
    </location>
</feature>
<dbReference type="GO" id="GO:0008270">
    <property type="term" value="F:zinc ion binding"/>
    <property type="evidence" value="ECO:0007669"/>
    <property type="project" value="UniProtKB-KW"/>
</dbReference>
<dbReference type="InterPro" id="IPR045899">
    <property type="entry name" value="ATL71-like"/>
</dbReference>
<reference evidence="17" key="3">
    <citation type="submission" date="2020-06" db="EMBL/GenBank/DDBJ databases">
        <title>Helianthus annuus Genome sequencing and assembly Release 2.</title>
        <authorList>
            <person name="Gouzy J."/>
            <person name="Langlade N."/>
            <person name="Munos S."/>
        </authorList>
    </citation>
    <scope>NUCLEOTIDE SEQUENCE</scope>
    <source>
        <tissue evidence="17">Leaves</tissue>
    </source>
</reference>
<evidence type="ECO:0000256" key="15">
    <source>
        <dbReference type="SAM" id="Phobius"/>
    </source>
</evidence>
<evidence type="ECO:0000256" key="10">
    <source>
        <dbReference type="ARBA" id="ARBA00022833"/>
    </source>
</evidence>
<dbReference type="CDD" id="cd16461">
    <property type="entry name" value="RING-H2_EL5-like"/>
    <property type="match status" value="1"/>
</dbReference>
<keyword evidence="6 15" id="KW-0812">Transmembrane</keyword>
<dbReference type="InParanoid" id="A0A251SYG9"/>
<sequence>MTGPTVTGEPIDTGDDTGGNTGGYVLGIYFTFLFIIFLFCYISYICNRHMHSFSPIPSTTAGVAAAAGIHFGGGIDYHFIRLPAEGLRDDVLETFPTFVYSETDRGTSYYGSSCSICLADYVATDMVRLLPECGHLFHVECIDKWLKVHRTCPVCRNSLEFMSSVKHVFVS</sequence>
<evidence type="ECO:0000256" key="14">
    <source>
        <dbReference type="PROSITE-ProRule" id="PRU00175"/>
    </source>
</evidence>
<evidence type="ECO:0000256" key="6">
    <source>
        <dbReference type="ARBA" id="ARBA00022692"/>
    </source>
</evidence>
<comment type="pathway">
    <text evidence="3">Protein modification; protein ubiquitination.</text>
</comment>
<dbReference type="PANTHER" id="PTHR46719:SF24">
    <property type="entry name" value="ZINC FINGER, RING_FYVE_PHD-TYPE-RELATED"/>
    <property type="match status" value="1"/>
</dbReference>
<dbReference type="Gramene" id="mRNA:HanXRQr2_Chr14g0660341">
    <property type="protein sequence ID" value="CDS:HanXRQr2_Chr14g0660341.1"/>
    <property type="gene ID" value="HanXRQr2_Chr14g0660341"/>
</dbReference>
<evidence type="ECO:0000313" key="19">
    <source>
        <dbReference type="Proteomes" id="UP000215914"/>
    </source>
</evidence>
<evidence type="ECO:0000256" key="9">
    <source>
        <dbReference type="ARBA" id="ARBA00022786"/>
    </source>
</evidence>
<comment type="similarity">
    <text evidence="13">Belongs to the RING-type zinc finger family. ATL subfamily.</text>
</comment>
<organism evidence="18 19">
    <name type="scientific">Helianthus annuus</name>
    <name type="common">Common sunflower</name>
    <dbReference type="NCBI Taxonomy" id="4232"/>
    <lineage>
        <taxon>Eukaryota</taxon>
        <taxon>Viridiplantae</taxon>
        <taxon>Streptophyta</taxon>
        <taxon>Embryophyta</taxon>
        <taxon>Tracheophyta</taxon>
        <taxon>Spermatophyta</taxon>
        <taxon>Magnoliopsida</taxon>
        <taxon>eudicotyledons</taxon>
        <taxon>Gunneridae</taxon>
        <taxon>Pentapetalae</taxon>
        <taxon>asterids</taxon>
        <taxon>campanulids</taxon>
        <taxon>Asterales</taxon>
        <taxon>Asteraceae</taxon>
        <taxon>Asteroideae</taxon>
        <taxon>Heliantheae alliance</taxon>
        <taxon>Heliantheae</taxon>
        <taxon>Helianthus</taxon>
    </lineage>
</organism>
<evidence type="ECO:0000313" key="18">
    <source>
        <dbReference type="EMBL" id="OTG03915.1"/>
    </source>
</evidence>
<evidence type="ECO:0000259" key="16">
    <source>
        <dbReference type="PROSITE" id="PS50089"/>
    </source>
</evidence>
<keyword evidence="7" id="KW-0479">Metal-binding</keyword>
<evidence type="ECO:0000256" key="7">
    <source>
        <dbReference type="ARBA" id="ARBA00022723"/>
    </source>
</evidence>
<keyword evidence="19" id="KW-1185">Reference proteome</keyword>
<evidence type="ECO:0000256" key="13">
    <source>
        <dbReference type="ARBA" id="ARBA00024209"/>
    </source>
</evidence>
<evidence type="ECO:0000256" key="4">
    <source>
        <dbReference type="ARBA" id="ARBA00012483"/>
    </source>
</evidence>
<name>A0A251SYG9_HELAN</name>
<accession>A0A251SYG9</accession>
<feature type="transmembrane region" description="Helical" evidence="15">
    <location>
        <begin position="24"/>
        <end position="44"/>
    </location>
</feature>